<dbReference type="Proteomes" id="UP000323225">
    <property type="component" value="Unassembled WGS sequence"/>
</dbReference>
<proteinExistence type="predicted"/>
<accession>A0A5Q6PCZ3</accession>
<dbReference type="AlphaFoldDB" id="A0A5Q6PCZ3"/>
<reference evidence="1 2" key="1">
    <citation type="submission" date="2019-09" db="EMBL/GenBank/DDBJ databases">
        <authorList>
            <person name="Kritzky A."/>
            <person name="Schelkanova E.Y."/>
            <person name="Alkhova Z.V."/>
            <person name="Smirnova N.I."/>
        </authorList>
    </citation>
    <scope>NUCLEOTIDE SEQUENCE [LARGE SCALE GENOMIC DNA]</scope>
    <source>
        <strain evidence="1 2">M1526</strain>
    </source>
</reference>
<comment type="caution">
    <text evidence="1">The sequence shown here is derived from an EMBL/GenBank/DDBJ whole genome shotgun (WGS) entry which is preliminary data.</text>
</comment>
<gene>
    <name evidence="1" type="ORF">F0M16_21330</name>
</gene>
<name>A0A5Q6PCZ3_VIBCL</name>
<organism evidence="1 2">
    <name type="scientific">Vibrio cholerae</name>
    <dbReference type="NCBI Taxonomy" id="666"/>
    <lineage>
        <taxon>Bacteria</taxon>
        <taxon>Pseudomonadati</taxon>
        <taxon>Pseudomonadota</taxon>
        <taxon>Gammaproteobacteria</taxon>
        <taxon>Vibrionales</taxon>
        <taxon>Vibrionaceae</taxon>
        <taxon>Vibrio</taxon>
    </lineage>
</organism>
<evidence type="ECO:0000313" key="1">
    <source>
        <dbReference type="EMBL" id="KAA1252744.1"/>
    </source>
</evidence>
<sequence>MNSYTTIMSKCLDSISRNLEDEKSHLDDLLIKRTRITKNLQQAISTALSKSFSESTTVEEMVSIIKAALNLDLTPFLNKIQSENEEEEAKAFARINQYQITYLDFNPGDVEDVIDALQDQKQTALKRLATLLNQDPILAPYLEGREIKHLSVSKTQYRDVFHVAATYSDQFFGKCIGKFGAITRFMNSISSETYYRMMNANTMLNKMEPDAKAYVLKNKGKLTPSSFTEAVDDLRKEIFQCELTESVQKTKLSKYKYEHRMYEAAKSHKPISVEEVKSSILMNLERESLKGDIRKLLLYLEDVSKTNESIKYIARDISELYSSRCLLMNLIAYYSRSTSLLDEVFEKKRLLLNKASKIVTEKDFKTYGSTIFNPEQFNAIYLANAEMRGKSELISYDFSKYSIESPFDVEEHLNKLNAEPSVLQLFPVRFGFSVEKSPDRNFESSGLFNEFFKTHYELIYEIEKENSLINKMVSNLENFNKLQLETESDNELNLDDGISVGFDASGYKHN</sequence>
<evidence type="ECO:0000313" key="2">
    <source>
        <dbReference type="Proteomes" id="UP000323225"/>
    </source>
</evidence>
<dbReference type="EMBL" id="VUAA01000041">
    <property type="protein sequence ID" value="KAA1252744.1"/>
    <property type="molecule type" value="Genomic_DNA"/>
</dbReference>
<protein>
    <submittedName>
        <fullName evidence="1">Uncharacterized protein</fullName>
    </submittedName>
</protein>